<protein>
    <submittedName>
        <fullName evidence="1">Uncharacterized protein</fullName>
    </submittedName>
</protein>
<reference evidence="1 2" key="1">
    <citation type="journal article" date="2018" name="Sci. Rep.">
        <title>Genomic signatures of local adaptation to the degree of environmental predictability in rotifers.</title>
        <authorList>
            <person name="Franch-Gras L."/>
            <person name="Hahn C."/>
            <person name="Garcia-Roger E.M."/>
            <person name="Carmona M.J."/>
            <person name="Serra M."/>
            <person name="Gomez A."/>
        </authorList>
    </citation>
    <scope>NUCLEOTIDE SEQUENCE [LARGE SCALE GENOMIC DNA]</scope>
    <source>
        <strain evidence="1">HYR1</strain>
    </source>
</reference>
<dbReference type="EMBL" id="REGN01010677">
    <property type="protein sequence ID" value="RMZ98594.1"/>
    <property type="molecule type" value="Genomic_DNA"/>
</dbReference>
<accession>A0A3M7PIN9</accession>
<keyword evidence="2" id="KW-1185">Reference proteome</keyword>
<comment type="caution">
    <text evidence="1">The sequence shown here is derived from an EMBL/GenBank/DDBJ whole genome shotgun (WGS) entry which is preliminary data.</text>
</comment>
<gene>
    <name evidence="1" type="ORF">BpHYR1_049204</name>
</gene>
<name>A0A3M7PIN9_BRAPC</name>
<proteinExistence type="predicted"/>
<dbReference type="Proteomes" id="UP000276133">
    <property type="component" value="Unassembled WGS sequence"/>
</dbReference>
<organism evidence="1 2">
    <name type="scientific">Brachionus plicatilis</name>
    <name type="common">Marine rotifer</name>
    <name type="synonym">Brachionus muelleri</name>
    <dbReference type="NCBI Taxonomy" id="10195"/>
    <lineage>
        <taxon>Eukaryota</taxon>
        <taxon>Metazoa</taxon>
        <taxon>Spiralia</taxon>
        <taxon>Gnathifera</taxon>
        <taxon>Rotifera</taxon>
        <taxon>Eurotatoria</taxon>
        <taxon>Monogononta</taxon>
        <taxon>Pseudotrocha</taxon>
        <taxon>Ploima</taxon>
        <taxon>Brachionidae</taxon>
        <taxon>Brachionus</taxon>
    </lineage>
</organism>
<evidence type="ECO:0000313" key="1">
    <source>
        <dbReference type="EMBL" id="RMZ98594.1"/>
    </source>
</evidence>
<evidence type="ECO:0000313" key="2">
    <source>
        <dbReference type="Proteomes" id="UP000276133"/>
    </source>
</evidence>
<sequence>MTFSKYNSNLYLKQTSFGLYVSPNAISFTFHVEFQAKFKIITEKKNLKGKLLTAGYYLV</sequence>
<dbReference type="AlphaFoldDB" id="A0A3M7PIN9"/>